<proteinExistence type="predicted"/>
<reference evidence="1" key="1">
    <citation type="journal article" date="2014" name="Front. Microbiol.">
        <title>High frequency of phylogenetically diverse reductive dehalogenase-homologous genes in deep subseafloor sedimentary metagenomes.</title>
        <authorList>
            <person name="Kawai M."/>
            <person name="Futagami T."/>
            <person name="Toyoda A."/>
            <person name="Takaki Y."/>
            <person name="Nishi S."/>
            <person name="Hori S."/>
            <person name="Arai W."/>
            <person name="Tsubouchi T."/>
            <person name="Morono Y."/>
            <person name="Uchiyama I."/>
            <person name="Ito T."/>
            <person name="Fujiyama A."/>
            <person name="Inagaki F."/>
            <person name="Takami H."/>
        </authorList>
    </citation>
    <scope>NUCLEOTIDE SEQUENCE</scope>
    <source>
        <strain evidence="1">Expedition CK06-06</strain>
    </source>
</reference>
<organism evidence="1">
    <name type="scientific">marine sediment metagenome</name>
    <dbReference type="NCBI Taxonomy" id="412755"/>
    <lineage>
        <taxon>unclassified sequences</taxon>
        <taxon>metagenomes</taxon>
        <taxon>ecological metagenomes</taxon>
    </lineage>
</organism>
<protein>
    <submittedName>
        <fullName evidence="1">Uncharacterized protein</fullName>
    </submittedName>
</protein>
<dbReference type="AlphaFoldDB" id="X0TV07"/>
<dbReference type="EMBL" id="BARS01011537">
    <property type="protein sequence ID" value="GAF91026.1"/>
    <property type="molecule type" value="Genomic_DNA"/>
</dbReference>
<sequence>MNKYKSTSDCLGLIKKIEVRHKYIKPLTEQCRTTEGHIEGGHLSYTLWYKTFITMHLTRNLSTALKERFWEDY</sequence>
<comment type="caution">
    <text evidence="1">The sequence shown here is derived from an EMBL/GenBank/DDBJ whole genome shotgun (WGS) entry which is preliminary data.</text>
</comment>
<accession>X0TV07</accession>
<gene>
    <name evidence="1" type="ORF">S01H1_20947</name>
</gene>
<evidence type="ECO:0000313" key="1">
    <source>
        <dbReference type="EMBL" id="GAF91026.1"/>
    </source>
</evidence>
<name>X0TV07_9ZZZZ</name>